<sequence length="258" mass="27704">MTRLGAILLLALPMAAMASAPDTSPRPQTRLDTPAPAVQAIRPNPRPQSEQMAAMARAGSLPVTGPDASARPGLRPPEVVEEALFKRRKLRKGAVCGDLDIQGEEAGPVPGRISGCGIDGAVRVTSVSGVRLSQPALINCPTAKALNKWVRKGVQPAFRKRVVELRVAAHYACRPRNNQSGAKISEHGRGNAIDISGFVLKSGEIVTVLNDWGRRAMKKAHRTACGPFSTVLGPNSDRFHKDHFHLDTARHRGGPYCR</sequence>
<dbReference type="InterPro" id="IPR009683">
    <property type="entry name" value="Extensin-like_C"/>
</dbReference>
<keyword evidence="5" id="KW-1185">Reference proteome</keyword>
<keyword evidence="2" id="KW-0732">Signal</keyword>
<reference evidence="4 5" key="1">
    <citation type="submission" date="2019-05" db="EMBL/GenBank/DDBJ databases">
        <title>Marivita sp. nov. isolated from sea sediment.</title>
        <authorList>
            <person name="Kim W."/>
        </authorList>
    </citation>
    <scope>NUCLEOTIDE SEQUENCE [LARGE SCALE GENOMIC DNA]</scope>
    <source>
        <strain evidence="4 5">CAU 1492</strain>
    </source>
</reference>
<dbReference type="RefSeq" id="WP_138864709.1">
    <property type="nucleotide sequence ID" value="NZ_VCPC01000003.1"/>
</dbReference>
<evidence type="ECO:0000313" key="5">
    <source>
        <dbReference type="Proteomes" id="UP001191082"/>
    </source>
</evidence>
<evidence type="ECO:0000313" key="4">
    <source>
        <dbReference type="EMBL" id="TMV11645.1"/>
    </source>
</evidence>
<feature type="region of interest" description="Disordered" evidence="1">
    <location>
        <begin position="19"/>
        <end position="54"/>
    </location>
</feature>
<gene>
    <name evidence="4" type="ORF">FGK64_15340</name>
</gene>
<accession>A0ABY2X777</accession>
<dbReference type="EMBL" id="VCPC01000003">
    <property type="protein sequence ID" value="TMV11645.1"/>
    <property type="molecule type" value="Genomic_DNA"/>
</dbReference>
<evidence type="ECO:0000256" key="1">
    <source>
        <dbReference type="SAM" id="MobiDB-lite"/>
    </source>
</evidence>
<dbReference type="Pfam" id="PF06904">
    <property type="entry name" value="Extensin-like_C"/>
    <property type="match status" value="1"/>
</dbReference>
<dbReference type="Proteomes" id="UP001191082">
    <property type="component" value="Unassembled WGS sequence"/>
</dbReference>
<feature type="chain" id="PRO_5045857136" evidence="2">
    <location>
        <begin position="19"/>
        <end position="258"/>
    </location>
</feature>
<evidence type="ECO:0000256" key="2">
    <source>
        <dbReference type="SAM" id="SignalP"/>
    </source>
</evidence>
<evidence type="ECO:0000259" key="3">
    <source>
        <dbReference type="Pfam" id="PF06904"/>
    </source>
</evidence>
<feature type="signal peptide" evidence="2">
    <location>
        <begin position="1"/>
        <end position="18"/>
    </location>
</feature>
<proteinExistence type="predicted"/>
<comment type="caution">
    <text evidence="4">The sequence shown here is derived from an EMBL/GenBank/DDBJ whole genome shotgun (WGS) entry which is preliminary data.</text>
</comment>
<organism evidence="4 5">
    <name type="scientific">Arenibacterium halophilum</name>
    <dbReference type="NCBI Taxonomy" id="2583821"/>
    <lineage>
        <taxon>Bacteria</taxon>
        <taxon>Pseudomonadati</taxon>
        <taxon>Pseudomonadota</taxon>
        <taxon>Alphaproteobacteria</taxon>
        <taxon>Rhodobacterales</taxon>
        <taxon>Paracoccaceae</taxon>
        <taxon>Arenibacterium</taxon>
    </lineage>
</organism>
<name>A0ABY2X777_9RHOB</name>
<feature type="domain" description="Extensin-like C-terminal" evidence="3">
    <location>
        <begin position="114"/>
        <end position="258"/>
    </location>
</feature>
<protein>
    <submittedName>
        <fullName evidence="4">Extensin-like protein</fullName>
    </submittedName>
</protein>